<dbReference type="RefSeq" id="WP_153339990.1">
    <property type="nucleotide sequence ID" value="NZ_WIVE01000001.1"/>
</dbReference>
<keyword evidence="2" id="KW-0812">Transmembrane</keyword>
<evidence type="ECO:0000313" key="3">
    <source>
        <dbReference type="EMBL" id="MQX34976.1"/>
    </source>
</evidence>
<feature type="coiled-coil region" evidence="1">
    <location>
        <begin position="41"/>
        <end position="68"/>
    </location>
</feature>
<keyword evidence="1" id="KW-0175">Coiled coil</keyword>
<gene>
    <name evidence="3" type="ORF">GHC57_00435</name>
</gene>
<sequence length="243" mass="26627">MPLGRPRRRRRSGHTVLILFLVLAMGGAVTAGLWYGYRALSQDLRDRIAALQAEVLRLEKARDASERAGGALSVELEEARARLRYLETRYERDVPSGAARRLHDLTVQMLDQGVDPDRLAFLIRSAAAPDTCDAEADTKQVMVAVQVPGLALSDSAVTFADRRITVSADGQPDTDAQGRVEAWFDPAAPVQVDFARLGGTMEEVDGPLPLHHSMVLGDSEYRFSIVPGRRGFAEVTAVRCDFP</sequence>
<organism evidence="3 4">
    <name type="scientific">Roseospira navarrensis</name>
    <dbReference type="NCBI Taxonomy" id="140058"/>
    <lineage>
        <taxon>Bacteria</taxon>
        <taxon>Pseudomonadati</taxon>
        <taxon>Pseudomonadota</taxon>
        <taxon>Alphaproteobacteria</taxon>
        <taxon>Rhodospirillales</taxon>
        <taxon>Rhodospirillaceae</taxon>
        <taxon>Roseospira</taxon>
    </lineage>
</organism>
<evidence type="ECO:0000256" key="1">
    <source>
        <dbReference type="SAM" id="Coils"/>
    </source>
</evidence>
<dbReference type="Proteomes" id="UP000434582">
    <property type="component" value="Unassembled WGS sequence"/>
</dbReference>
<proteinExistence type="predicted"/>
<protein>
    <submittedName>
        <fullName evidence="3">Uncharacterized protein</fullName>
    </submittedName>
</protein>
<dbReference type="EMBL" id="WIVE01000001">
    <property type="protein sequence ID" value="MQX34976.1"/>
    <property type="molecule type" value="Genomic_DNA"/>
</dbReference>
<feature type="transmembrane region" description="Helical" evidence="2">
    <location>
        <begin position="16"/>
        <end position="37"/>
    </location>
</feature>
<accession>A0A7X1ZAG3</accession>
<dbReference type="OrthoDB" id="7339473at2"/>
<name>A0A7X1ZAG3_9PROT</name>
<evidence type="ECO:0000313" key="4">
    <source>
        <dbReference type="Proteomes" id="UP000434582"/>
    </source>
</evidence>
<reference evidence="3 4" key="1">
    <citation type="submission" date="2019-10" db="EMBL/GenBank/DDBJ databases">
        <title>Draft whole-genome sequence of the purple nonsulfur photosynthetic bacterium Roseospira navarrensis DSM 15114.</title>
        <authorList>
            <person name="Kyndt J.A."/>
            <person name="Meyer T.E."/>
        </authorList>
    </citation>
    <scope>NUCLEOTIDE SEQUENCE [LARGE SCALE GENOMIC DNA]</scope>
    <source>
        <strain evidence="3 4">DSM 15114</strain>
    </source>
</reference>
<keyword evidence="2" id="KW-1133">Transmembrane helix</keyword>
<comment type="caution">
    <text evidence="3">The sequence shown here is derived from an EMBL/GenBank/DDBJ whole genome shotgun (WGS) entry which is preliminary data.</text>
</comment>
<dbReference type="AlphaFoldDB" id="A0A7X1ZAG3"/>
<evidence type="ECO:0000256" key="2">
    <source>
        <dbReference type="SAM" id="Phobius"/>
    </source>
</evidence>
<keyword evidence="4" id="KW-1185">Reference proteome</keyword>
<keyword evidence="2" id="KW-0472">Membrane</keyword>